<feature type="domain" description="Metallo-beta-lactamase" evidence="3">
    <location>
        <begin position="112"/>
        <end position="251"/>
    </location>
</feature>
<dbReference type="SUPFAM" id="SSF56281">
    <property type="entry name" value="Metallo-hydrolase/oxidoreductase"/>
    <property type="match status" value="1"/>
</dbReference>
<dbReference type="InterPro" id="IPR001279">
    <property type="entry name" value="Metallo-B-lactamas"/>
</dbReference>
<dbReference type="Proteomes" id="UP000078555">
    <property type="component" value="Unassembled WGS sequence"/>
</dbReference>
<evidence type="ECO:0000313" key="5">
    <source>
        <dbReference type="Proteomes" id="UP000078555"/>
    </source>
</evidence>
<accession>A0A1A8YRB8</accession>
<dbReference type="GO" id="GO:0032039">
    <property type="term" value="C:integrator complex"/>
    <property type="evidence" value="ECO:0007669"/>
    <property type="project" value="InterPro"/>
</dbReference>
<dbReference type="Gene3D" id="3.40.50.10890">
    <property type="match status" value="1"/>
</dbReference>
<gene>
    <name evidence="4" type="ORF">POVWA1_020190</name>
</gene>
<keyword evidence="2" id="KW-0539">Nucleus</keyword>
<dbReference type="GO" id="GO:0034472">
    <property type="term" value="P:snRNA 3'-end processing"/>
    <property type="evidence" value="ECO:0007669"/>
    <property type="project" value="TreeGrafter"/>
</dbReference>
<dbReference type="Pfam" id="PF16661">
    <property type="entry name" value="Lactamase_B_6"/>
    <property type="match status" value="1"/>
</dbReference>
<evidence type="ECO:0000313" key="4">
    <source>
        <dbReference type="EMBL" id="SBT34040.1"/>
    </source>
</evidence>
<comment type="subcellular location">
    <subcellularLocation>
        <location evidence="1">Nucleus</location>
    </subcellularLocation>
</comment>
<evidence type="ECO:0000256" key="2">
    <source>
        <dbReference type="ARBA" id="ARBA00023242"/>
    </source>
</evidence>
<dbReference type="PANTHER" id="PTHR46094:SF1">
    <property type="entry name" value="INTEGRATOR COMPLEX SUBUNIT 9"/>
    <property type="match status" value="1"/>
</dbReference>
<proteinExistence type="predicted"/>
<dbReference type="InterPro" id="IPR036866">
    <property type="entry name" value="RibonucZ/Hydroxyglut_hydro"/>
</dbReference>
<dbReference type="InterPro" id="IPR027074">
    <property type="entry name" value="Integrator_9su"/>
</dbReference>
<dbReference type="AlphaFoldDB" id="A0A1A8YRB8"/>
<name>A0A1A8YRB8_PLAOA</name>
<dbReference type="EMBL" id="FLRD01000065">
    <property type="protein sequence ID" value="SBT34040.1"/>
    <property type="molecule type" value="Genomic_DNA"/>
</dbReference>
<keyword evidence="5" id="KW-1185">Reference proteome</keyword>
<protein>
    <recommendedName>
        <fullName evidence="3">Metallo-beta-lactamase domain-containing protein</fullName>
    </recommendedName>
</protein>
<evidence type="ECO:0000259" key="3">
    <source>
        <dbReference type="Pfam" id="PF16661"/>
    </source>
</evidence>
<organism evidence="4 5">
    <name type="scientific">Plasmodium ovale wallikeri</name>
    <dbReference type="NCBI Taxonomy" id="864142"/>
    <lineage>
        <taxon>Eukaryota</taxon>
        <taxon>Sar</taxon>
        <taxon>Alveolata</taxon>
        <taxon>Apicomplexa</taxon>
        <taxon>Aconoidasida</taxon>
        <taxon>Haemosporida</taxon>
        <taxon>Plasmodiidae</taxon>
        <taxon>Plasmodium</taxon>
        <taxon>Plasmodium (Plasmodium)</taxon>
    </lineage>
</organism>
<reference evidence="5" key="1">
    <citation type="submission" date="2016-05" db="EMBL/GenBank/DDBJ databases">
        <authorList>
            <person name="Naeem R."/>
        </authorList>
    </citation>
    <scope>NUCLEOTIDE SEQUENCE [LARGE SCALE GENOMIC DNA]</scope>
</reference>
<dbReference type="Gene3D" id="3.60.15.10">
    <property type="entry name" value="Ribonuclease Z/Hydroxyacylglutathione hydrolase-like"/>
    <property type="match status" value="1"/>
</dbReference>
<sequence length="824" mass="94989">MRGDCTFNTLTFCRLTVLPPHRFAASPFCRLTVLPPHRFTASPSFEVTKLCDSENVSSHLIRIGSFNILCDLPLNPKEILNFNKKRTKCSGNMNGKEYIKITNLEAHSLSNKLLLNISDIPLKIHIILISCCECFMGLPIFCKYFDISDTQVICTKLTFTFSLCAVDNLQRKENYLPPWDEESLNENMNGNIFNTYEYFNTNLTFKNSLHLLSYKEKITLKQNNEVIHITPYSSGYSLGSCNFFIETDSMSTFVINKSSYNIKRHPESFDSSPLEKTDFVLFTAYLSKHETHLSPEVGIEALEKGTNLSSCKDKLSGGDQYMDSNGDSTTSFMGKTAKEDIKSQIREKLNFCIENTYKDTLNKICSIVLKTVKRKGCVLIPVDFHFIYFLELVELIGVIISKYLTKEEQVLIFGIISNVHNVINQAELSAEWVEESRKKKCSKMLNPQGPFSIEIMIKNNRLIIGNCINDVSKHFRYPCVCFVQDSTLRFFESSLLLEKWGTDENNSLILIDPSYDPISVLSPFHIYKKKINPYYCPLFWDLTEINILDIMNSNPNKKCVYILSHNLEKIVTHNYTNVETNCTNANENRALNKDETSKTVKYRYIDVENGRKTDITQHLHPNGNSPKDVNRSIIYISPLKKKEIIFNSFLHLNQKMHPVCFTPDGSQNLENILAKIDDFYCARVKCSYWSTFFGDYIKEGDIEELKNEDGKKKIEIMEQIEGEETKKETYPNAANVNLMFGSINVEDVFKQLLQLGYNNDDLTVQYAENDKFRDLEKEYIWCIRIHSINSKITCYSKYDIEVFSSSEKLRQQIGEILQKLTKSF</sequence>
<dbReference type="PANTHER" id="PTHR46094">
    <property type="entry name" value="INTEGRATOR COMPLEX SUBUNIT 9"/>
    <property type="match status" value="1"/>
</dbReference>
<evidence type="ECO:0000256" key="1">
    <source>
        <dbReference type="ARBA" id="ARBA00004123"/>
    </source>
</evidence>